<reference evidence="1" key="2">
    <citation type="submission" date="2022-01" db="EMBL/GenBank/DDBJ databases">
        <authorList>
            <person name="Yamashiro T."/>
            <person name="Shiraishi A."/>
            <person name="Satake H."/>
            <person name="Nakayama K."/>
        </authorList>
    </citation>
    <scope>NUCLEOTIDE SEQUENCE</scope>
</reference>
<proteinExistence type="predicted"/>
<protein>
    <submittedName>
        <fullName evidence="1">Uncharacterized protein</fullName>
    </submittedName>
</protein>
<accession>A0ABQ5H130</accession>
<reference evidence="1" key="1">
    <citation type="journal article" date="2022" name="Int. J. Mol. Sci.">
        <title>Draft Genome of Tanacetum Coccineum: Genomic Comparison of Closely Related Tanacetum-Family Plants.</title>
        <authorList>
            <person name="Yamashiro T."/>
            <person name="Shiraishi A."/>
            <person name="Nakayama K."/>
            <person name="Satake H."/>
        </authorList>
    </citation>
    <scope>NUCLEOTIDE SEQUENCE</scope>
</reference>
<dbReference type="Proteomes" id="UP001151760">
    <property type="component" value="Unassembled WGS sequence"/>
</dbReference>
<evidence type="ECO:0000313" key="1">
    <source>
        <dbReference type="EMBL" id="GJT81590.1"/>
    </source>
</evidence>
<comment type="caution">
    <text evidence="1">The sequence shown here is derived from an EMBL/GenBank/DDBJ whole genome shotgun (WGS) entry which is preliminary data.</text>
</comment>
<organism evidence="1 2">
    <name type="scientific">Tanacetum coccineum</name>
    <dbReference type="NCBI Taxonomy" id="301880"/>
    <lineage>
        <taxon>Eukaryota</taxon>
        <taxon>Viridiplantae</taxon>
        <taxon>Streptophyta</taxon>
        <taxon>Embryophyta</taxon>
        <taxon>Tracheophyta</taxon>
        <taxon>Spermatophyta</taxon>
        <taxon>Magnoliopsida</taxon>
        <taxon>eudicotyledons</taxon>
        <taxon>Gunneridae</taxon>
        <taxon>Pentapetalae</taxon>
        <taxon>asterids</taxon>
        <taxon>campanulids</taxon>
        <taxon>Asterales</taxon>
        <taxon>Asteraceae</taxon>
        <taxon>Asteroideae</taxon>
        <taxon>Anthemideae</taxon>
        <taxon>Anthemidinae</taxon>
        <taxon>Tanacetum</taxon>
    </lineage>
</organism>
<evidence type="ECO:0000313" key="2">
    <source>
        <dbReference type="Proteomes" id="UP001151760"/>
    </source>
</evidence>
<dbReference type="EMBL" id="BQNB010019093">
    <property type="protein sequence ID" value="GJT81590.1"/>
    <property type="molecule type" value="Genomic_DNA"/>
</dbReference>
<sequence>MKEVVKESGAKRKKSLPRKRRIVKRQKLEEDAEKEELKDYTFDRKFLVLSNLQRDGISQRTKSLSEMLEDLIKQDVEEFVQIVKESIVASDQKNGIAIHMLTEKKYPLSQEMLTKMLNRKLEVDHESSQAFELLSTNGVSTASTYLVLPELVNTARRRINTADGQSC</sequence>
<keyword evidence="2" id="KW-1185">Reference proteome</keyword>
<gene>
    <name evidence="1" type="ORF">Tco_1055932</name>
</gene>
<name>A0ABQ5H130_9ASTR</name>